<reference evidence="1" key="1">
    <citation type="journal article" date="2023" name="Science">
        <title>Genome structures resolve the early diversification of teleost fishes.</title>
        <authorList>
            <person name="Parey E."/>
            <person name="Louis A."/>
            <person name="Montfort J."/>
            <person name="Bouchez O."/>
            <person name="Roques C."/>
            <person name="Iampietro C."/>
            <person name="Lluch J."/>
            <person name="Castinel A."/>
            <person name="Donnadieu C."/>
            <person name="Desvignes T."/>
            <person name="Floi Bucao C."/>
            <person name="Jouanno E."/>
            <person name="Wen M."/>
            <person name="Mejri S."/>
            <person name="Dirks R."/>
            <person name="Jansen H."/>
            <person name="Henkel C."/>
            <person name="Chen W.J."/>
            <person name="Zahm M."/>
            <person name="Cabau C."/>
            <person name="Klopp C."/>
            <person name="Thompson A.W."/>
            <person name="Robinson-Rechavi M."/>
            <person name="Braasch I."/>
            <person name="Lecointre G."/>
            <person name="Bobe J."/>
            <person name="Postlethwait J.H."/>
            <person name="Berthelot C."/>
            <person name="Roest Crollius H."/>
            <person name="Guiguen Y."/>
        </authorList>
    </citation>
    <scope>NUCLEOTIDE SEQUENCE</scope>
    <source>
        <strain evidence="1">WJC10195</strain>
    </source>
</reference>
<evidence type="ECO:0000313" key="1">
    <source>
        <dbReference type="EMBL" id="KAJ8348596.1"/>
    </source>
</evidence>
<name>A0A9Q1F0S7_SYNKA</name>
<dbReference type="AlphaFoldDB" id="A0A9Q1F0S7"/>
<dbReference type="Proteomes" id="UP001152622">
    <property type="component" value="Chromosome 10"/>
</dbReference>
<proteinExistence type="predicted"/>
<protein>
    <submittedName>
        <fullName evidence="1">Uncharacterized protein</fullName>
    </submittedName>
</protein>
<comment type="caution">
    <text evidence="1">The sequence shown here is derived from an EMBL/GenBank/DDBJ whole genome shotgun (WGS) entry which is preliminary data.</text>
</comment>
<evidence type="ECO:0000313" key="2">
    <source>
        <dbReference type="Proteomes" id="UP001152622"/>
    </source>
</evidence>
<gene>
    <name evidence="1" type="ORF">SKAU_G00271850</name>
</gene>
<dbReference type="EMBL" id="JAINUF010000010">
    <property type="protein sequence ID" value="KAJ8348596.1"/>
    <property type="molecule type" value="Genomic_DNA"/>
</dbReference>
<keyword evidence="2" id="KW-1185">Reference proteome</keyword>
<accession>A0A9Q1F0S7</accession>
<sequence>MLYPLKCKLGLQRKADWLLRVALQRVPLKRGILGDVRRSSPGDAARLACTGTPVLPPWVRQSQVVLPTPGGTDVSVYSAAADTRTERQLAQQDHYPCARSDVNQPRTCGHEISRGARLRRSPSRRPAFISCVLRSALPRNRHRSVFRFSVWVFLTNAARLRRSFLTDAGAVEGVLDGAVEEAAAKYSGIMIPPDHAPNPSCAVDTKTRRESAEVGERLLAAQLSAVSNPSEPLLKRQRPASTHFAPWAPVSMPPGYEICISQGPLLSLQSSELLSQAHGGNRMAQAAQTLNSSSSLHGSTAGLIGTSFKSAHRLPVLKQAIWWL</sequence>
<organism evidence="1 2">
    <name type="scientific">Synaphobranchus kaupii</name>
    <name type="common">Kaup's arrowtooth eel</name>
    <dbReference type="NCBI Taxonomy" id="118154"/>
    <lineage>
        <taxon>Eukaryota</taxon>
        <taxon>Metazoa</taxon>
        <taxon>Chordata</taxon>
        <taxon>Craniata</taxon>
        <taxon>Vertebrata</taxon>
        <taxon>Euteleostomi</taxon>
        <taxon>Actinopterygii</taxon>
        <taxon>Neopterygii</taxon>
        <taxon>Teleostei</taxon>
        <taxon>Anguilliformes</taxon>
        <taxon>Synaphobranchidae</taxon>
        <taxon>Synaphobranchus</taxon>
    </lineage>
</organism>